<dbReference type="InterPro" id="IPR015422">
    <property type="entry name" value="PyrdxlP-dep_Trfase_small"/>
</dbReference>
<comment type="similarity">
    <text evidence="1">Belongs to the class-III pyridoxal-phosphate-dependent aminotransferase family.</text>
</comment>
<reference evidence="5" key="1">
    <citation type="submission" date="2016-10" db="EMBL/GenBank/DDBJ databases">
        <title>Sequence of Gallionella enrichment culture.</title>
        <authorList>
            <person name="Poehlein A."/>
            <person name="Muehling M."/>
            <person name="Daniel R."/>
        </authorList>
    </citation>
    <scope>NUCLEOTIDE SEQUENCE</scope>
</reference>
<dbReference type="GO" id="GO:0009102">
    <property type="term" value="P:biotin biosynthetic process"/>
    <property type="evidence" value="ECO:0007669"/>
    <property type="project" value="TreeGrafter"/>
</dbReference>
<dbReference type="PANTHER" id="PTHR42684:SF3">
    <property type="entry name" value="ADENOSYLMETHIONINE-8-AMINO-7-OXONONANOATE AMINOTRANSFERASE"/>
    <property type="match status" value="1"/>
</dbReference>
<dbReference type="Gene3D" id="3.40.640.10">
    <property type="entry name" value="Type I PLP-dependent aspartate aminotransferase-like (Major domain)"/>
    <property type="match status" value="1"/>
</dbReference>
<gene>
    <name evidence="5" type="primary">bioA_6</name>
    <name evidence="5" type="ORF">GALL_229070</name>
</gene>
<evidence type="ECO:0000256" key="1">
    <source>
        <dbReference type="ARBA" id="ARBA00008954"/>
    </source>
</evidence>
<protein>
    <submittedName>
        <fullName evidence="5">Adenosylmethionine-8-amino-7-oxononanoate aminotransferase</fullName>
        <ecNumber evidence="5">2.6.1.62</ecNumber>
    </submittedName>
</protein>
<dbReference type="NCBIfam" id="NF004767">
    <property type="entry name" value="PRK06105.1"/>
    <property type="match status" value="1"/>
</dbReference>
<keyword evidence="3 5" id="KW-0808">Transferase</keyword>
<dbReference type="InterPro" id="IPR015424">
    <property type="entry name" value="PyrdxlP-dep_Trfase"/>
</dbReference>
<dbReference type="EMBL" id="MLJW01000173">
    <property type="protein sequence ID" value="OIQ95102.1"/>
    <property type="molecule type" value="Genomic_DNA"/>
</dbReference>
<organism evidence="5">
    <name type="scientific">mine drainage metagenome</name>
    <dbReference type="NCBI Taxonomy" id="410659"/>
    <lineage>
        <taxon>unclassified sequences</taxon>
        <taxon>metagenomes</taxon>
        <taxon>ecological metagenomes</taxon>
    </lineage>
</organism>
<evidence type="ECO:0000256" key="3">
    <source>
        <dbReference type="ARBA" id="ARBA00022679"/>
    </source>
</evidence>
<evidence type="ECO:0000256" key="2">
    <source>
        <dbReference type="ARBA" id="ARBA00022576"/>
    </source>
</evidence>
<dbReference type="GO" id="GO:0004015">
    <property type="term" value="F:adenosylmethionine-8-amino-7-oxononanoate transaminase activity"/>
    <property type="evidence" value="ECO:0007669"/>
    <property type="project" value="UniProtKB-EC"/>
</dbReference>
<evidence type="ECO:0000313" key="5">
    <source>
        <dbReference type="EMBL" id="OIQ95102.1"/>
    </source>
</evidence>
<dbReference type="InterPro" id="IPR005814">
    <property type="entry name" value="Aminotrans_3"/>
</dbReference>
<dbReference type="GO" id="GO:0009448">
    <property type="term" value="P:gamma-aminobutyric acid metabolic process"/>
    <property type="evidence" value="ECO:0007669"/>
    <property type="project" value="TreeGrafter"/>
</dbReference>
<dbReference type="InterPro" id="IPR015421">
    <property type="entry name" value="PyrdxlP-dep_Trfase_major"/>
</dbReference>
<comment type="caution">
    <text evidence="5">The sequence shown here is derived from an EMBL/GenBank/DDBJ whole genome shotgun (WGS) entry which is preliminary data.</text>
</comment>
<name>A0A1J5RG72_9ZZZZ</name>
<dbReference type="EC" id="2.6.1.62" evidence="5"/>
<proteinExistence type="inferred from homology"/>
<dbReference type="GO" id="GO:0030170">
    <property type="term" value="F:pyridoxal phosphate binding"/>
    <property type="evidence" value="ECO:0007669"/>
    <property type="project" value="InterPro"/>
</dbReference>
<dbReference type="FunFam" id="3.40.640.10:FF:000014">
    <property type="entry name" value="Adenosylmethionine-8-amino-7-oxononanoate aminotransferase, probable"/>
    <property type="match status" value="1"/>
</dbReference>
<dbReference type="AlphaFoldDB" id="A0A1J5RG72"/>
<dbReference type="PIRSF" id="PIRSF000521">
    <property type="entry name" value="Transaminase_4ab_Lys_Orn"/>
    <property type="match status" value="1"/>
</dbReference>
<accession>A0A1J5RG72</accession>
<sequence>MGSNALRDKDLAYTLHPYTNLRAHESRGPLVLVRGQGVRVFDDQGKGYIEAMAGLWCASLGFSERRLAEAARRQMEALPFAHQFSHKAHEPGIELAARLIEMAPVPMSKVLFANSGSESNDTAIKLIWYYNNALGRPEKKKIISRRKGYHGVTVAAASLTALPANQRDFDLPIARILYTDTPHAYHEALPGEDDEAFATRLAATLEAQILAEGPETVAAFFAEPVMGAGGVIVPPRSYFPKIQAVCRKYDVLTVADEVICGFHRTGTPWGSQTLDYAPDLLTCAKALSSAYLPISALMVSDRVYQAVADNSAKIGTFGHGYTYSAHPVAAAVALETLNIYEERQIGAQARAMGAHLQAHLAALLEHPLVGEARGVGLIGALELVEDKASRRNFAPAQAVGARVVDAMERKGVIGRAMMNDSLAFSPPLIIDKAELDEMFAIVKDALDEVAATL</sequence>
<dbReference type="Pfam" id="PF00202">
    <property type="entry name" value="Aminotran_3"/>
    <property type="match status" value="1"/>
</dbReference>
<dbReference type="CDD" id="cd00610">
    <property type="entry name" value="OAT_like"/>
    <property type="match status" value="1"/>
</dbReference>
<dbReference type="Gene3D" id="3.90.1150.10">
    <property type="entry name" value="Aspartate Aminotransferase, domain 1"/>
    <property type="match status" value="1"/>
</dbReference>
<dbReference type="SUPFAM" id="SSF53383">
    <property type="entry name" value="PLP-dependent transferases"/>
    <property type="match status" value="1"/>
</dbReference>
<keyword evidence="4" id="KW-0663">Pyridoxal phosphate</keyword>
<evidence type="ECO:0000256" key="4">
    <source>
        <dbReference type="ARBA" id="ARBA00022898"/>
    </source>
</evidence>
<dbReference type="PANTHER" id="PTHR42684">
    <property type="entry name" value="ADENOSYLMETHIONINE-8-AMINO-7-OXONONANOATE AMINOTRANSFERASE"/>
    <property type="match status" value="1"/>
</dbReference>
<keyword evidence="2 5" id="KW-0032">Aminotransferase</keyword>